<gene>
    <name evidence="5" type="ORF">M9Y10_038573</name>
</gene>
<dbReference type="CDD" id="cd04369">
    <property type="entry name" value="Bromodomain"/>
    <property type="match status" value="1"/>
</dbReference>
<feature type="domain" description="Bromo" evidence="4">
    <location>
        <begin position="22"/>
        <end position="92"/>
    </location>
</feature>
<dbReference type="PROSITE" id="PS50014">
    <property type="entry name" value="BROMODOMAIN_2"/>
    <property type="match status" value="1"/>
</dbReference>
<sequence>MSNSFNIFPFANACFQFVQKVYSHPLSFFFRKPYKPNKDENYFDIVKNPMDLTTIKKKLLNGDYISLKQWEAEVRLVFTNSILYNGETHLLGGISTYFLNKLDKFMDEIENSNGRNYEVRTRILYGEVLKLLREMPIQYRIETVDDNQDINCQEISEENLNQNNIENQEIFSQNNAQTEEIVNQSNPQNEEIVNQNDIQNEQIVSQNEVIDNQNSIQNGVIVSQNNIQNEEALNQNVYQKQADENINQNVSQQQAEENITQNTEQLLVEHNPIQNSLNQSEEVSNQNIDQNINKESTNDINNEEQIEEVYSIQEEFPFASFNPKEYGDFDHNRLRQIQSNLNNLVSNGRSNEIIYLIHKSDENFFKSYNLKEIDVASMKRRTLIEIEEYVRNVNNAPNTPIDQYLTVKSADPIVTPSNHNNDNSNSINVKSSSYDSSNVVNSISVVPTNNYISINTVDNNVKYSNGNIQSNSEIINNDNNVSIAANNGVIENKIDNTSNVNITESVDVNSNNVQLVSPPNNEAINNETTINGAINSVAQSNDIVINAPSNNLINIPTPSNDVANNETPNNDTINNNTENDGIDNAIENPKQE</sequence>
<dbReference type="PROSITE" id="PS00633">
    <property type="entry name" value="BROMODOMAIN_1"/>
    <property type="match status" value="1"/>
</dbReference>
<dbReference type="SMART" id="SM00297">
    <property type="entry name" value="BROMO"/>
    <property type="match status" value="1"/>
</dbReference>
<proteinExistence type="predicted"/>
<dbReference type="InterPro" id="IPR018359">
    <property type="entry name" value="Bromodomain_CS"/>
</dbReference>
<comment type="caution">
    <text evidence="5">The sequence shown here is derived from an EMBL/GenBank/DDBJ whole genome shotgun (WGS) entry which is preliminary data.</text>
</comment>
<evidence type="ECO:0000256" key="1">
    <source>
        <dbReference type="ARBA" id="ARBA00023117"/>
    </source>
</evidence>
<feature type="compositionally biased region" description="Low complexity" evidence="3">
    <location>
        <begin position="564"/>
        <end position="584"/>
    </location>
</feature>
<dbReference type="EMBL" id="JAPFFF010000006">
    <property type="protein sequence ID" value="KAK8887524.1"/>
    <property type="molecule type" value="Genomic_DNA"/>
</dbReference>
<dbReference type="InterPro" id="IPR036427">
    <property type="entry name" value="Bromodomain-like_sf"/>
</dbReference>
<dbReference type="PANTHER" id="PTHR45926">
    <property type="entry name" value="OSJNBA0053K19.4 PROTEIN"/>
    <property type="match status" value="1"/>
</dbReference>
<protein>
    <recommendedName>
        <fullName evidence="4">Bromo domain-containing protein</fullName>
    </recommendedName>
</protein>
<keyword evidence="1 2" id="KW-0103">Bromodomain</keyword>
<name>A0ABR2K8T4_9EUKA</name>
<evidence type="ECO:0000259" key="4">
    <source>
        <dbReference type="PROSITE" id="PS50014"/>
    </source>
</evidence>
<dbReference type="InterPro" id="IPR001487">
    <property type="entry name" value="Bromodomain"/>
</dbReference>
<evidence type="ECO:0000313" key="6">
    <source>
        <dbReference type="Proteomes" id="UP001470230"/>
    </source>
</evidence>
<feature type="region of interest" description="Disordered" evidence="3">
    <location>
        <begin position="557"/>
        <end position="592"/>
    </location>
</feature>
<accession>A0ABR2K8T4</accession>
<keyword evidence="6" id="KW-1185">Reference proteome</keyword>
<dbReference type="PRINTS" id="PR00503">
    <property type="entry name" value="BROMODOMAIN"/>
</dbReference>
<evidence type="ECO:0000313" key="5">
    <source>
        <dbReference type="EMBL" id="KAK8887524.1"/>
    </source>
</evidence>
<reference evidence="5 6" key="1">
    <citation type="submission" date="2024-04" db="EMBL/GenBank/DDBJ databases">
        <title>Tritrichomonas musculus Genome.</title>
        <authorList>
            <person name="Alves-Ferreira E."/>
            <person name="Grigg M."/>
            <person name="Lorenzi H."/>
            <person name="Galac M."/>
        </authorList>
    </citation>
    <scope>NUCLEOTIDE SEQUENCE [LARGE SCALE GENOMIC DNA]</scope>
    <source>
        <strain evidence="5 6">EAF2021</strain>
    </source>
</reference>
<organism evidence="5 6">
    <name type="scientific">Tritrichomonas musculus</name>
    <dbReference type="NCBI Taxonomy" id="1915356"/>
    <lineage>
        <taxon>Eukaryota</taxon>
        <taxon>Metamonada</taxon>
        <taxon>Parabasalia</taxon>
        <taxon>Tritrichomonadida</taxon>
        <taxon>Tritrichomonadidae</taxon>
        <taxon>Tritrichomonas</taxon>
    </lineage>
</organism>
<evidence type="ECO:0000256" key="2">
    <source>
        <dbReference type="PROSITE-ProRule" id="PRU00035"/>
    </source>
</evidence>
<dbReference type="Proteomes" id="UP001470230">
    <property type="component" value="Unassembled WGS sequence"/>
</dbReference>
<dbReference type="Gene3D" id="1.20.920.10">
    <property type="entry name" value="Bromodomain-like"/>
    <property type="match status" value="1"/>
</dbReference>
<evidence type="ECO:0000256" key="3">
    <source>
        <dbReference type="SAM" id="MobiDB-lite"/>
    </source>
</evidence>
<dbReference type="SUPFAM" id="SSF47370">
    <property type="entry name" value="Bromodomain"/>
    <property type="match status" value="1"/>
</dbReference>
<dbReference type="Pfam" id="PF00439">
    <property type="entry name" value="Bromodomain"/>
    <property type="match status" value="1"/>
</dbReference>